<accession>A0ACC2UW57</accession>
<dbReference type="EMBL" id="JASBWR010000157">
    <property type="protein sequence ID" value="KAJ9091002.1"/>
    <property type="molecule type" value="Genomic_DNA"/>
</dbReference>
<comment type="caution">
    <text evidence="1">The sequence shown here is derived from an EMBL/GenBank/DDBJ whole genome shotgun (WGS) entry which is preliminary data.</text>
</comment>
<protein>
    <submittedName>
        <fullName evidence="1">Uncharacterized protein</fullName>
    </submittedName>
</protein>
<evidence type="ECO:0000313" key="1">
    <source>
        <dbReference type="EMBL" id="KAJ9091002.1"/>
    </source>
</evidence>
<evidence type="ECO:0000313" key="2">
    <source>
        <dbReference type="Proteomes" id="UP001241377"/>
    </source>
</evidence>
<dbReference type="Proteomes" id="UP001241377">
    <property type="component" value="Unassembled WGS sequence"/>
</dbReference>
<keyword evidence="2" id="KW-1185">Reference proteome</keyword>
<name>A0ACC2UW57_9TREE</name>
<gene>
    <name evidence="1" type="ORF">QFC19_009298</name>
</gene>
<proteinExistence type="predicted"/>
<reference evidence="1" key="1">
    <citation type="submission" date="2023-04" db="EMBL/GenBank/DDBJ databases">
        <title>Draft Genome sequencing of Naganishia species isolated from polar environments using Oxford Nanopore Technology.</title>
        <authorList>
            <person name="Leo P."/>
            <person name="Venkateswaran K."/>
        </authorList>
    </citation>
    <scope>NUCLEOTIDE SEQUENCE</scope>
    <source>
        <strain evidence="1">MNA-CCFEE 5261</strain>
    </source>
</reference>
<sequence length="481" mass="51718">MPGIFEYDFSTTGGVFKGKSSFSTGLFIDGQFVDSKAGATIDVINPVTGKAVGKVSAGDKADVDLAVKAAEKAHRTVWGENISGQERGKILIKIAELIEENADELAALETLDNGKAYSIARSFDIMEAAATFRYYGGWADKDGGKVIDVNPAKLAYTIHQSIGVVGQIIPWNPSEFTPLTASRVCSIFKDAGVPNGVINIVHGYGQTVGAAISEHPDIRKVAFTGSGPVGRMVMKAAAASNLKTVTLELGGKSPNIIFDDADVEQAVRWAAFGIFLNHGQACCAGSRVFVHEKVYDEFKEKFLAHVKTLKVGNPFEEDTFQGPQISQIQYDRIMGYIDAGKDEGATCELGGGRFGDSGYFIQPTVFTNTRPDMKIVQEEIFGPVVVLIKFSSEEEVVKMANDTEFGLASAVFSRDISKALATANKIQAGTVWVNCYNQLHNNVPFGGFKQSGIGRELGEYALANYTEVKSIHVNLSGPPPI</sequence>
<organism evidence="1 2">
    <name type="scientific">Naganishia cerealis</name>
    <dbReference type="NCBI Taxonomy" id="610337"/>
    <lineage>
        <taxon>Eukaryota</taxon>
        <taxon>Fungi</taxon>
        <taxon>Dikarya</taxon>
        <taxon>Basidiomycota</taxon>
        <taxon>Agaricomycotina</taxon>
        <taxon>Tremellomycetes</taxon>
        <taxon>Filobasidiales</taxon>
        <taxon>Filobasidiaceae</taxon>
        <taxon>Naganishia</taxon>
    </lineage>
</organism>